<dbReference type="OrthoDB" id="5394088at2759"/>
<name>A0A4Z1HAF0_9HELO</name>
<organism evidence="1 2">
    <name type="scientific">Botryotinia convoluta</name>
    <dbReference type="NCBI Taxonomy" id="54673"/>
    <lineage>
        <taxon>Eukaryota</taxon>
        <taxon>Fungi</taxon>
        <taxon>Dikarya</taxon>
        <taxon>Ascomycota</taxon>
        <taxon>Pezizomycotina</taxon>
        <taxon>Leotiomycetes</taxon>
        <taxon>Helotiales</taxon>
        <taxon>Sclerotiniaceae</taxon>
        <taxon>Botryotinia</taxon>
    </lineage>
</organism>
<comment type="caution">
    <text evidence="1">The sequence shown here is derived from an EMBL/GenBank/DDBJ whole genome shotgun (WGS) entry which is preliminary data.</text>
</comment>
<protein>
    <submittedName>
        <fullName evidence="1">Uncharacterized protein</fullName>
    </submittedName>
</protein>
<sequence>MATNIASMDPPMAFGQRQKMQKLRVKFHVPPHEILYTPILIDIMSTEQLRNFVDGLLKKLIQQYPTIVSPQPGEWKFIKDDAELGLKSWEPCNIELDTAIIIASSNTQISFAVIESRPTPNFAFWTWSEKVLSVKFPE</sequence>
<reference evidence="1 2" key="1">
    <citation type="submission" date="2017-12" db="EMBL/GenBank/DDBJ databases">
        <title>Comparative genomics of Botrytis spp.</title>
        <authorList>
            <person name="Valero-Jimenez C.A."/>
            <person name="Tapia P."/>
            <person name="Veloso J."/>
            <person name="Silva-Moreno E."/>
            <person name="Staats M."/>
            <person name="Valdes J.H."/>
            <person name="Van Kan J.A.L."/>
        </authorList>
    </citation>
    <scope>NUCLEOTIDE SEQUENCE [LARGE SCALE GENOMIC DNA]</scope>
    <source>
        <strain evidence="1 2">MUCL11595</strain>
    </source>
</reference>
<accession>A0A4Z1HAF0</accession>
<evidence type="ECO:0000313" key="2">
    <source>
        <dbReference type="Proteomes" id="UP000297527"/>
    </source>
</evidence>
<keyword evidence="2" id="KW-1185">Reference proteome</keyword>
<dbReference type="Proteomes" id="UP000297527">
    <property type="component" value="Unassembled WGS sequence"/>
</dbReference>
<evidence type="ECO:0000313" key="1">
    <source>
        <dbReference type="EMBL" id="TGO45845.1"/>
    </source>
</evidence>
<proteinExistence type="predicted"/>
<dbReference type="EMBL" id="PQXN01000359">
    <property type="protein sequence ID" value="TGO45845.1"/>
    <property type="molecule type" value="Genomic_DNA"/>
</dbReference>
<gene>
    <name evidence="1" type="ORF">BCON_0361g00050</name>
</gene>
<dbReference type="AlphaFoldDB" id="A0A4Z1HAF0"/>